<organism evidence="2 3">
    <name type="scientific">Hymenobacter polaris</name>
    <dbReference type="NCBI Taxonomy" id="2682546"/>
    <lineage>
        <taxon>Bacteria</taxon>
        <taxon>Pseudomonadati</taxon>
        <taxon>Bacteroidota</taxon>
        <taxon>Cytophagia</taxon>
        <taxon>Cytophagales</taxon>
        <taxon>Hymenobacteraceae</taxon>
        <taxon>Hymenobacter</taxon>
    </lineage>
</organism>
<gene>
    <name evidence="2" type="ORF">HHL22_03050</name>
</gene>
<dbReference type="RefSeq" id="WP_169529492.1">
    <property type="nucleotide sequence ID" value="NZ_JABBGH010000001.1"/>
</dbReference>
<evidence type="ECO:0000256" key="1">
    <source>
        <dbReference type="SAM" id="SignalP"/>
    </source>
</evidence>
<keyword evidence="1" id="KW-0732">Signal</keyword>
<feature type="signal peptide" evidence="1">
    <location>
        <begin position="1"/>
        <end position="19"/>
    </location>
</feature>
<name>A0A7Y0ABB1_9BACT</name>
<sequence>MRKILYALFLVAGTRPALAQHSELLGRAGLNLSHFVGSSAEQESFINYSGAGHGYTNNPFGGRLGLGAGAGLRLLHESRWPLLLGLDLGYDYQRARTAITGLSYSSYPTYSFYAADGHTYLASQHVSLFFALGYRLHLGAVRLDVLAGPELAAVFGKREAGRGTYYNNGDQAWATNEGRDSGLPFDGLLRADLTAWRGRWGLNGSYAWGGVNYRSGLVGGGPSEAFDRSLRLGLVYRLKPRATP</sequence>
<evidence type="ECO:0000313" key="2">
    <source>
        <dbReference type="EMBL" id="NML64174.1"/>
    </source>
</evidence>
<dbReference type="EMBL" id="JABBGH010000001">
    <property type="protein sequence ID" value="NML64174.1"/>
    <property type="molecule type" value="Genomic_DNA"/>
</dbReference>
<accession>A0A7Y0ABB1</accession>
<protein>
    <recommendedName>
        <fullName evidence="4">Outer membrane protein beta-barrel domain-containing protein</fullName>
    </recommendedName>
</protein>
<dbReference type="Proteomes" id="UP000559626">
    <property type="component" value="Unassembled WGS sequence"/>
</dbReference>
<comment type="caution">
    <text evidence="2">The sequence shown here is derived from an EMBL/GenBank/DDBJ whole genome shotgun (WGS) entry which is preliminary data.</text>
</comment>
<evidence type="ECO:0008006" key="4">
    <source>
        <dbReference type="Google" id="ProtNLM"/>
    </source>
</evidence>
<evidence type="ECO:0000313" key="3">
    <source>
        <dbReference type="Proteomes" id="UP000559626"/>
    </source>
</evidence>
<reference evidence="2 3" key="1">
    <citation type="submission" date="2020-04" db="EMBL/GenBank/DDBJ databases">
        <title>Hymenobacter polaris sp. nov., isolated from Arctic soil.</title>
        <authorList>
            <person name="Dahal R.H."/>
        </authorList>
    </citation>
    <scope>NUCLEOTIDE SEQUENCE [LARGE SCALE GENOMIC DNA]</scope>
    <source>
        <strain evidence="2 3">RP-2-7</strain>
    </source>
</reference>
<dbReference type="AlphaFoldDB" id="A0A7Y0ABB1"/>
<proteinExistence type="predicted"/>
<feature type="chain" id="PRO_5030552483" description="Outer membrane protein beta-barrel domain-containing protein" evidence="1">
    <location>
        <begin position="20"/>
        <end position="244"/>
    </location>
</feature>
<keyword evidence="3" id="KW-1185">Reference proteome</keyword>